<keyword evidence="2" id="KW-0969">Cilium</keyword>
<keyword evidence="2" id="KW-0966">Cell projection</keyword>
<reference evidence="3" key="1">
    <citation type="submission" date="2015-03" db="EMBL/GenBank/DDBJ databases">
        <title>Characterization of two novel Thaumarchaeota isolated from the Northern Adriatic Sea.</title>
        <authorList>
            <person name="Bayer B."/>
            <person name="Vojvoda J."/>
            <person name="Offre P."/>
            <person name="Srivastava A."/>
            <person name="Elisabeth N."/>
            <person name="Garcia J.A.L."/>
            <person name="Schleper C."/>
            <person name="Herndl G.J."/>
        </authorList>
    </citation>
    <scope>NUCLEOTIDE SEQUENCE [LARGE SCALE GENOMIC DNA]</scope>
    <source>
        <strain evidence="3">NF5</strain>
    </source>
</reference>
<reference evidence="2 3" key="2">
    <citation type="journal article" date="2016" name="ISME J.">
        <title>Physiological and genomic characterization of two novel marine thaumarchaeal strains indicates niche differentiation.</title>
        <authorList>
            <person name="Bayer B."/>
            <person name="Vojvoda J."/>
            <person name="Offre P."/>
            <person name="Alves R.J."/>
            <person name="Elisabeth N.H."/>
            <person name="Garcia J.A."/>
            <person name="Volland J.M."/>
            <person name="Srivastava A."/>
            <person name="Schleper C."/>
            <person name="Herndl G.J."/>
        </authorList>
    </citation>
    <scope>NUCLEOTIDE SEQUENCE [LARGE SCALE GENOMIC DNA]</scope>
    <source>
        <strain evidence="2 3">NF5</strain>
    </source>
</reference>
<evidence type="ECO:0000256" key="1">
    <source>
        <dbReference type="SAM" id="Phobius"/>
    </source>
</evidence>
<protein>
    <submittedName>
        <fullName evidence="2">Putative flagella assembly protein FlaF</fullName>
    </submittedName>
</protein>
<dbReference type="OrthoDB" id="9682at2157"/>
<dbReference type="HOGENOM" id="CLU_1590796_0_0_2"/>
<dbReference type="RefSeq" id="WP_048115880.1">
    <property type="nucleotide sequence ID" value="NZ_CP011070.1"/>
</dbReference>
<organism evidence="2 3">
    <name type="scientific">Nitrosopumilus adriaticus</name>
    <dbReference type="NCBI Taxonomy" id="1580092"/>
    <lineage>
        <taxon>Archaea</taxon>
        <taxon>Nitrososphaerota</taxon>
        <taxon>Nitrososphaeria</taxon>
        <taxon>Nitrosopumilales</taxon>
        <taxon>Nitrosopumilaceae</taxon>
        <taxon>Nitrosopumilus</taxon>
    </lineage>
</organism>
<keyword evidence="1" id="KW-0812">Transmembrane</keyword>
<keyword evidence="1" id="KW-1133">Transmembrane helix</keyword>
<dbReference type="AlphaFoldDB" id="A0A0D5C2E8"/>
<dbReference type="EMBL" id="CP011070">
    <property type="protein sequence ID" value="AJW70505.1"/>
    <property type="molecule type" value="Genomic_DNA"/>
</dbReference>
<feature type="transmembrane region" description="Helical" evidence="1">
    <location>
        <begin position="6"/>
        <end position="26"/>
    </location>
</feature>
<evidence type="ECO:0000313" key="2">
    <source>
        <dbReference type="EMBL" id="AJW70505.1"/>
    </source>
</evidence>
<sequence length="167" mass="18028">MGLSNAISGGIIMFGITYVIFTFGGFTDQAALFSDASTETSDLENKILKTSFTIDSIITAAPASTFTVDITNTGIEKLWAYDKFDMIITYDSAGTTYTESLEYAEVCGVGKWCITLFSNDVIDPKIINQGESIIIEGTISRLLQSGTTMIIVISTDNGIVVKETKLV</sequence>
<keyword evidence="3" id="KW-1185">Reference proteome</keyword>
<dbReference type="Proteomes" id="UP000032408">
    <property type="component" value="Chromosome"/>
</dbReference>
<evidence type="ECO:0000313" key="3">
    <source>
        <dbReference type="Proteomes" id="UP000032408"/>
    </source>
</evidence>
<keyword evidence="1" id="KW-0472">Membrane</keyword>
<gene>
    <name evidence="2" type="primary">flaF</name>
    <name evidence="2" type="ORF">NADRNF5_0811</name>
</gene>
<dbReference type="STRING" id="1580092.NADRNF5_0811"/>
<dbReference type="KEGG" id="nin:NADRNF5_0811"/>
<proteinExistence type="predicted"/>
<dbReference type="GeneID" id="24820041"/>
<accession>A0A0D5C2E8</accession>
<name>A0A0D5C2E8_9ARCH</name>
<keyword evidence="2" id="KW-0282">Flagellum</keyword>